<reference evidence="1" key="1">
    <citation type="submission" date="2023-05" db="EMBL/GenBank/DDBJ databases">
        <title>Genome and transcriptome analyses reveal genes involved in the formation of fine ridges on petal epidermal cells in Hibiscus trionum.</title>
        <authorList>
            <person name="Koshimizu S."/>
            <person name="Masuda S."/>
            <person name="Ishii T."/>
            <person name="Shirasu K."/>
            <person name="Hoshino A."/>
            <person name="Arita M."/>
        </authorList>
    </citation>
    <scope>NUCLEOTIDE SEQUENCE</scope>
    <source>
        <strain evidence="1">Hamamatsu line</strain>
    </source>
</reference>
<organism evidence="1 2">
    <name type="scientific">Hibiscus trionum</name>
    <name type="common">Flower of an hour</name>
    <dbReference type="NCBI Taxonomy" id="183268"/>
    <lineage>
        <taxon>Eukaryota</taxon>
        <taxon>Viridiplantae</taxon>
        <taxon>Streptophyta</taxon>
        <taxon>Embryophyta</taxon>
        <taxon>Tracheophyta</taxon>
        <taxon>Spermatophyta</taxon>
        <taxon>Magnoliopsida</taxon>
        <taxon>eudicotyledons</taxon>
        <taxon>Gunneridae</taxon>
        <taxon>Pentapetalae</taxon>
        <taxon>rosids</taxon>
        <taxon>malvids</taxon>
        <taxon>Malvales</taxon>
        <taxon>Malvaceae</taxon>
        <taxon>Malvoideae</taxon>
        <taxon>Hibiscus</taxon>
    </lineage>
</organism>
<sequence length="79" mass="8675">MADVKNDLAGLTINTGEDEILQDDVADSDPKLSYENCFVGSFLTSSVIHFVSMRATLANVWHPLRGISIFDLSEGILLF</sequence>
<dbReference type="OrthoDB" id="989295at2759"/>
<proteinExistence type="predicted"/>
<name>A0A9W7M8Z0_HIBTR</name>
<evidence type="ECO:0000313" key="2">
    <source>
        <dbReference type="Proteomes" id="UP001165190"/>
    </source>
</evidence>
<keyword evidence="2" id="KW-1185">Reference proteome</keyword>
<comment type="caution">
    <text evidence="1">The sequence shown here is derived from an EMBL/GenBank/DDBJ whole genome shotgun (WGS) entry which is preliminary data.</text>
</comment>
<evidence type="ECO:0000313" key="1">
    <source>
        <dbReference type="EMBL" id="GMI89810.1"/>
    </source>
</evidence>
<accession>A0A9W7M8Z0</accession>
<dbReference type="Proteomes" id="UP001165190">
    <property type="component" value="Unassembled WGS sequence"/>
</dbReference>
<dbReference type="EMBL" id="BSYR01000023">
    <property type="protein sequence ID" value="GMI89810.1"/>
    <property type="molecule type" value="Genomic_DNA"/>
</dbReference>
<protein>
    <recommendedName>
        <fullName evidence="3">DUF4283 domain-containing protein</fullName>
    </recommendedName>
</protein>
<gene>
    <name evidence="1" type="ORF">HRI_002650300</name>
</gene>
<dbReference type="AlphaFoldDB" id="A0A9W7M8Z0"/>
<evidence type="ECO:0008006" key="3">
    <source>
        <dbReference type="Google" id="ProtNLM"/>
    </source>
</evidence>